<dbReference type="AlphaFoldDB" id="A0A2N5ZDW3"/>
<gene>
    <name evidence="1" type="ORF">C0601_09010</name>
</gene>
<evidence type="ECO:0008006" key="3">
    <source>
        <dbReference type="Google" id="ProtNLM"/>
    </source>
</evidence>
<evidence type="ECO:0000313" key="2">
    <source>
        <dbReference type="Proteomes" id="UP000234857"/>
    </source>
</evidence>
<dbReference type="EMBL" id="PKTG01000102">
    <property type="protein sequence ID" value="PLX16856.1"/>
    <property type="molecule type" value="Genomic_DNA"/>
</dbReference>
<reference evidence="1 2" key="1">
    <citation type="submission" date="2017-11" db="EMBL/GenBank/DDBJ databases">
        <title>Genome-resolved metagenomics identifies genetic mobility, metabolic interactions, and unexpected diversity in perchlorate-reducing communities.</title>
        <authorList>
            <person name="Barnum T.P."/>
            <person name="Figueroa I.A."/>
            <person name="Carlstrom C.I."/>
            <person name="Lucas L.N."/>
            <person name="Engelbrektson A.L."/>
            <person name="Coates J.D."/>
        </authorList>
    </citation>
    <scope>NUCLEOTIDE SEQUENCE [LARGE SCALE GENOMIC DNA]</scope>
    <source>
        <strain evidence="1">BM706</strain>
    </source>
</reference>
<proteinExistence type="predicted"/>
<name>A0A2N5ZDW3_MUIH1</name>
<comment type="caution">
    <text evidence="1">The sequence shown here is derived from an EMBL/GenBank/DDBJ whole genome shotgun (WGS) entry which is preliminary data.</text>
</comment>
<accession>A0A2N5ZDW3</accession>
<sequence>MYVNIGWEEFLRLKDITGIFKRTSTDIIVDGKKKRIRYDKKTKTVILTEDQIYSVPIRSETIAKRIMSENGGLNG</sequence>
<organism evidence="1 2">
    <name type="scientific">Muiribacterium halophilum</name>
    <dbReference type="NCBI Taxonomy" id="2053465"/>
    <lineage>
        <taxon>Bacteria</taxon>
        <taxon>Candidatus Muiribacteriota</taxon>
        <taxon>Candidatus Muiribacteriia</taxon>
        <taxon>Candidatus Muiribacteriales</taxon>
        <taxon>Candidatus Muiribacteriaceae</taxon>
        <taxon>Candidatus Muiribacterium</taxon>
    </lineage>
</organism>
<evidence type="ECO:0000313" key="1">
    <source>
        <dbReference type="EMBL" id="PLX16856.1"/>
    </source>
</evidence>
<protein>
    <recommendedName>
        <fullName evidence="3">DUF370 domain-containing protein</fullName>
    </recommendedName>
</protein>
<dbReference type="Proteomes" id="UP000234857">
    <property type="component" value="Unassembled WGS sequence"/>
</dbReference>